<dbReference type="AlphaFoldDB" id="A0A8X7NHU2"/>
<dbReference type="PANTHER" id="PTHR40370">
    <property type="entry name" value="EXPRESSED PROTEIN"/>
    <property type="match status" value="1"/>
</dbReference>
<organism evidence="2 3">
    <name type="scientific">Candida parapsilosis</name>
    <name type="common">Yeast</name>
    <dbReference type="NCBI Taxonomy" id="5480"/>
    <lineage>
        <taxon>Eukaryota</taxon>
        <taxon>Fungi</taxon>
        <taxon>Dikarya</taxon>
        <taxon>Ascomycota</taxon>
        <taxon>Saccharomycotina</taxon>
        <taxon>Pichiomycetes</taxon>
        <taxon>Debaryomycetaceae</taxon>
        <taxon>Candida/Lodderomyces clade</taxon>
        <taxon>Candida</taxon>
    </lineage>
</organism>
<evidence type="ECO:0000313" key="3">
    <source>
        <dbReference type="Proteomes" id="UP000590412"/>
    </source>
</evidence>
<dbReference type="Proteomes" id="UP000590412">
    <property type="component" value="Unassembled WGS sequence"/>
</dbReference>
<dbReference type="OrthoDB" id="6423603at2759"/>
<accession>A0A8X7NHU2</accession>
<sequence length="227" mass="25428">MSPSTLPLKEYSVDTPRQTLLKGAEHLLKSVPNWNPGKTYYEDTKHVTKISHDTIDGDYWCARRTALRDIPIDKFKSAIIGTTEIGFTHSDHEINYVHEIESMQVRNIQNYEDNGWSYTIHAIYDFGFPLNKRSFNELVHVFVSNDKALVVSVPIAGEVEGVLGSYVSVEEIKWDADSVEWTVATTSKPGGIVPEWVTKLSIGGAIAKDVPNVLAYIESNKFLVQVG</sequence>
<dbReference type="Pfam" id="PF11274">
    <property type="entry name" value="DUF3074"/>
    <property type="match status" value="1"/>
</dbReference>
<feature type="domain" description="DUF3074" evidence="1">
    <location>
        <begin position="60"/>
        <end position="217"/>
    </location>
</feature>
<reference evidence="2" key="1">
    <citation type="submission" date="2020-03" db="EMBL/GenBank/DDBJ databases">
        <title>FDA dAtabase for Regulatory Grade micrObial Sequences (FDA-ARGOS): Supporting development and validation of Infectious Disease Dx tests.</title>
        <authorList>
            <person name="Campos J."/>
            <person name="Goldberg B."/>
            <person name="Tallon L."/>
            <person name="Sadzewicz L."/>
            <person name="Vavikolanu K."/>
            <person name="Mehta A."/>
            <person name="Aluvathingal J."/>
            <person name="Nadendla S."/>
            <person name="Nandy P."/>
            <person name="Geyer C."/>
            <person name="Yan Y."/>
            <person name="Sichtig H."/>
        </authorList>
    </citation>
    <scope>NUCLEOTIDE SEQUENCE [LARGE SCALE GENOMIC DNA]</scope>
    <source>
        <strain evidence="2">FDAARGOS_652</strain>
    </source>
</reference>
<evidence type="ECO:0000259" key="1">
    <source>
        <dbReference type="Pfam" id="PF11274"/>
    </source>
</evidence>
<protein>
    <recommendedName>
        <fullName evidence="1">DUF3074 domain-containing protein</fullName>
    </recommendedName>
</protein>
<name>A0A8X7NHU2_CANPA</name>
<gene>
    <name evidence="2" type="ORF">FOB60_005083</name>
</gene>
<dbReference type="EMBL" id="JABWAB010000009">
    <property type="protein sequence ID" value="KAF6045511.1"/>
    <property type="molecule type" value="Genomic_DNA"/>
</dbReference>
<comment type="caution">
    <text evidence="2">The sequence shown here is derived from an EMBL/GenBank/DDBJ whole genome shotgun (WGS) entry which is preliminary data.</text>
</comment>
<evidence type="ECO:0000313" key="2">
    <source>
        <dbReference type="EMBL" id="KAF6045511.1"/>
    </source>
</evidence>
<dbReference type="InterPro" id="IPR024500">
    <property type="entry name" value="DUF3074"/>
</dbReference>
<dbReference type="SUPFAM" id="SSF55961">
    <property type="entry name" value="Bet v1-like"/>
    <property type="match status" value="1"/>
</dbReference>
<proteinExistence type="predicted"/>
<dbReference type="PANTHER" id="PTHR40370:SF1">
    <property type="entry name" value="DUF3074 DOMAIN-CONTAINING PROTEIN"/>
    <property type="match status" value="1"/>
</dbReference>